<protein>
    <submittedName>
        <fullName evidence="1">Uncharacterized protein</fullName>
    </submittedName>
</protein>
<reference evidence="2" key="1">
    <citation type="journal article" date="2010" name="Science">
        <title>Signatures of adaptation to obligate biotrophy in the Hyaloperonospora arabidopsidis genome.</title>
        <authorList>
            <person name="Baxter L."/>
            <person name="Tripathy S."/>
            <person name="Ishaque N."/>
            <person name="Boot N."/>
            <person name="Cabral A."/>
            <person name="Kemen E."/>
            <person name="Thines M."/>
            <person name="Ah-Fong A."/>
            <person name="Anderson R."/>
            <person name="Badejoko W."/>
            <person name="Bittner-Eddy P."/>
            <person name="Boore J.L."/>
            <person name="Chibucos M.C."/>
            <person name="Coates M."/>
            <person name="Dehal P."/>
            <person name="Delehaunty K."/>
            <person name="Dong S."/>
            <person name="Downton P."/>
            <person name="Dumas B."/>
            <person name="Fabro G."/>
            <person name="Fronick C."/>
            <person name="Fuerstenberg S.I."/>
            <person name="Fulton L."/>
            <person name="Gaulin E."/>
            <person name="Govers F."/>
            <person name="Hughes L."/>
            <person name="Humphray S."/>
            <person name="Jiang R.H."/>
            <person name="Judelson H."/>
            <person name="Kamoun S."/>
            <person name="Kyung K."/>
            <person name="Meijer H."/>
            <person name="Minx P."/>
            <person name="Morris P."/>
            <person name="Nelson J."/>
            <person name="Phuntumart V."/>
            <person name="Qutob D."/>
            <person name="Rehmany A."/>
            <person name="Rougon-Cardoso A."/>
            <person name="Ryden P."/>
            <person name="Torto-Alalibo T."/>
            <person name="Studholme D."/>
            <person name="Wang Y."/>
            <person name="Win J."/>
            <person name="Wood J."/>
            <person name="Clifton S.W."/>
            <person name="Rogers J."/>
            <person name="Van den Ackerveken G."/>
            <person name="Jones J.D."/>
            <person name="McDowell J.M."/>
            <person name="Beynon J."/>
            <person name="Tyler B.M."/>
        </authorList>
    </citation>
    <scope>NUCLEOTIDE SEQUENCE [LARGE SCALE GENOMIC DNA]</scope>
    <source>
        <strain evidence="2">Emoy2</strain>
    </source>
</reference>
<keyword evidence="2" id="KW-1185">Reference proteome</keyword>
<dbReference type="Proteomes" id="UP000011713">
    <property type="component" value="Unassembled WGS sequence"/>
</dbReference>
<dbReference type="InParanoid" id="M4BK03"/>
<dbReference type="EnsemblProtists" id="HpaT806735">
    <property type="protein sequence ID" value="HpaP806735"/>
    <property type="gene ID" value="HpaG806735"/>
</dbReference>
<dbReference type="VEuPathDB" id="FungiDB:HpaG806735"/>
<dbReference type="HOGENOM" id="CLU_2031157_0_0_1"/>
<dbReference type="AlphaFoldDB" id="M4BK03"/>
<name>M4BK03_HYAAE</name>
<organism evidence="1 2">
    <name type="scientific">Hyaloperonospora arabidopsidis (strain Emoy2)</name>
    <name type="common">Downy mildew agent</name>
    <name type="synonym">Peronospora arabidopsidis</name>
    <dbReference type="NCBI Taxonomy" id="559515"/>
    <lineage>
        <taxon>Eukaryota</taxon>
        <taxon>Sar</taxon>
        <taxon>Stramenopiles</taxon>
        <taxon>Oomycota</taxon>
        <taxon>Peronosporomycetes</taxon>
        <taxon>Peronosporales</taxon>
        <taxon>Peronosporaceae</taxon>
        <taxon>Hyaloperonospora</taxon>
    </lineage>
</organism>
<reference evidence="1" key="2">
    <citation type="submission" date="2015-06" db="UniProtKB">
        <authorList>
            <consortium name="EnsemblProtists"/>
        </authorList>
    </citation>
    <scope>IDENTIFICATION</scope>
    <source>
        <strain evidence="1">Emoy2</strain>
    </source>
</reference>
<accession>M4BK03</accession>
<evidence type="ECO:0000313" key="1">
    <source>
        <dbReference type="EnsemblProtists" id="HpaP806735"/>
    </source>
</evidence>
<dbReference type="EMBL" id="JH598337">
    <property type="status" value="NOT_ANNOTATED_CDS"/>
    <property type="molecule type" value="Genomic_DNA"/>
</dbReference>
<evidence type="ECO:0000313" key="2">
    <source>
        <dbReference type="Proteomes" id="UP000011713"/>
    </source>
</evidence>
<proteinExistence type="predicted"/>
<sequence length="122" mass="14102">MPDARQRLTTESRPLIQFRRLCWFVDIRMQNIVHHFIPRLLSTIAPTNITIDFLVPTGCQSRWAHGCWTSHNPISSMLELWIVPPVCLPNRIDLLTTTPVCAKTRRSSLTLSSLWSQHLTQL</sequence>